<keyword evidence="6" id="KW-0418">Kinase</keyword>
<feature type="compositionally biased region" description="Basic and acidic residues" evidence="10">
    <location>
        <begin position="525"/>
        <end position="535"/>
    </location>
</feature>
<organism evidence="13 14">
    <name type="scientific">Virgisporangium ochraceum</name>
    <dbReference type="NCBI Taxonomy" id="65505"/>
    <lineage>
        <taxon>Bacteria</taxon>
        <taxon>Bacillati</taxon>
        <taxon>Actinomycetota</taxon>
        <taxon>Actinomycetes</taxon>
        <taxon>Micromonosporales</taxon>
        <taxon>Micromonosporaceae</taxon>
        <taxon>Virgisporangium</taxon>
    </lineage>
</organism>
<keyword evidence="11" id="KW-0812">Transmembrane</keyword>
<sequence>MVDATAATVATVVTLAILSEGGLGSPDPTSRVLDEAGLLMALATGLPLAFSRRSPVLVFAVSALASIFLMYFGYPLDVPLGPVYAGYVLVLAWGGAGSVRRGVAAACVVGYVPVVAVTLGLAGVDVWAVTTELSTWGMAMVGVWLAAERTRLRQGELAAAEERARRTEREAERETRLAAAEERTRIARELHDSAGHAINVILVQAGAARLLHERDPSASLRAISTVEDVARATIVDIDRMVHALRSAHGEPVPADPAALEELLDHHRRSGLRLATRFDGERRPLPRSVAWAAYRILQEALTNAARHGAGSADVVVGYGTHAMEIGVANRIAGAITSVAATAASTATPNSTASDTAASAAVGAAAGHAVSAAAGTSVNGAVGTPVDASDRMASTIAAQPVRANGRSAPVAADAGNGNGSSVADGSAAGQGPDVIPAVGGHPAAGGYRAGAGGVSVIRPNGGHGLIGMRERAILLGGTFSAGAEADVFHVRVHLPYDAEHHKAERHNVERHNIERHSAGPHHVGQHNTERHDDERVA</sequence>
<keyword evidence="9" id="KW-0175">Coiled coil</keyword>
<keyword evidence="11" id="KW-1133">Transmembrane helix</keyword>
<proteinExistence type="predicted"/>
<comment type="caution">
    <text evidence="13">The sequence shown here is derived from an EMBL/GenBank/DDBJ whole genome shotgun (WGS) entry which is preliminary data.</text>
</comment>
<evidence type="ECO:0000256" key="8">
    <source>
        <dbReference type="ARBA" id="ARBA00023012"/>
    </source>
</evidence>
<dbReference type="GO" id="GO:0000155">
    <property type="term" value="F:phosphorelay sensor kinase activity"/>
    <property type="evidence" value="ECO:0007669"/>
    <property type="project" value="InterPro"/>
</dbReference>
<evidence type="ECO:0000256" key="1">
    <source>
        <dbReference type="ARBA" id="ARBA00000085"/>
    </source>
</evidence>
<feature type="transmembrane region" description="Helical" evidence="11">
    <location>
        <begin position="103"/>
        <end position="121"/>
    </location>
</feature>
<evidence type="ECO:0000256" key="3">
    <source>
        <dbReference type="ARBA" id="ARBA00022553"/>
    </source>
</evidence>
<accession>A0A8J3ZKE4</accession>
<comment type="catalytic activity">
    <reaction evidence="1">
        <text>ATP + protein L-histidine = ADP + protein N-phospho-L-histidine.</text>
        <dbReference type="EC" id="2.7.13.3"/>
    </reaction>
</comment>
<keyword evidence="7" id="KW-0067">ATP-binding</keyword>
<evidence type="ECO:0000256" key="11">
    <source>
        <dbReference type="SAM" id="Phobius"/>
    </source>
</evidence>
<keyword evidence="8" id="KW-0902">Two-component regulatory system</keyword>
<dbReference type="Gene3D" id="1.20.5.1930">
    <property type="match status" value="1"/>
</dbReference>
<feature type="coiled-coil region" evidence="9">
    <location>
        <begin position="157"/>
        <end position="184"/>
    </location>
</feature>
<dbReference type="GO" id="GO:0005524">
    <property type="term" value="F:ATP binding"/>
    <property type="evidence" value="ECO:0007669"/>
    <property type="project" value="UniProtKB-KW"/>
</dbReference>
<dbReference type="PANTHER" id="PTHR24421">
    <property type="entry name" value="NITRATE/NITRITE SENSOR PROTEIN NARX-RELATED"/>
    <property type="match status" value="1"/>
</dbReference>
<dbReference type="EC" id="2.7.13.3" evidence="2"/>
<evidence type="ECO:0000313" key="13">
    <source>
        <dbReference type="EMBL" id="GIJ65489.1"/>
    </source>
</evidence>
<reference evidence="13" key="1">
    <citation type="submission" date="2021-01" db="EMBL/GenBank/DDBJ databases">
        <title>Whole genome shotgun sequence of Virgisporangium ochraceum NBRC 16418.</title>
        <authorList>
            <person name="Komaki H."/>
            <person name="Tamura T."/>
        </authorList>
    </citation>
    <scope>NUCLEOTIDE SEQUENCE</scope>
    <source>
        <strain evidence="13">NBRC 16418</strain>
    </source>
</reference>
<dbReference type="InterPro" id="IPR036890">
    <property type="entry name" value="HATPase_C_sf"/>
</dbReference>
<evidence type="ECO:0000256" key="4">
    <source>
        <dbReference type="ARBA" id="ARBA00022679"/>
    </source>
</evidence>
<dbReference type="InterPro" id="IPR011712">
    <property type="entry name" value="Sig_transdc_His_kin_sub3_dim/P"/>
</dbReference>
<evidence type="ECO:0000259" key="12">
    <source>
        <dbReference type="Pfam" id="PF07730"/>
    </source>
</evidence>
<dbReference type="PANTHER" id="PTHR24421:SF10">
    <property type="entry name" value="NITRATE_NITRITE SENSOR PROTEIN NARQ"/>
    <property type="match status" value="1"/>
</dbReference>
<feature type="region of interest" description="Disordered" evidence="10">
    <location>
        <begin position="396"/>
        <end position="435"/>
    </location>
</feature>
<keyword evidence="3" id="KW-0597">Phosphoprotein</keyword>
<keyword evidence="14" id="KW-1185">Reference proteome</keyword>
<name>A0A8J3ZKE4_9ACTN</name>
<dbReference type="AlphaFoldDB" id="A0A8J3ZKE4"/>
<evidence type="ECO:0000256" key="5">
    <source>
        <dbReference type="ARBA" id="ARBA00022741"/>
    </source>
</evidence>
<feature type="domain" description="Signal transduction histidine kinase subgroup 3 dimerisation and phosphoacceptor" evidence="12">
    <location>
        <begin position="182"/>
        <end position="247"/>
    </location>
</feature>
<evidence type="ECO:0000256" key="10">
    <source>
        <dbReference type="SAM" id="MobiDB-lite"/>
    </source>
</evidence>
<dbReference type="InterPro" id="IPR050482">
    <property type="entry name" value="Sensor_HK_TwoCompSys"/>
</dbReference>
<dbReference type="Pfam" id="PF07730">
    <property type="entry name" value="HisKA_3"/>
    <property type="match status" value="1"/>
</dbReference>
<evidence type="ECO:0000256" key="2">
    <source>
        <dbReference type="ARBA" id="ARBA00012438"/>
    </source>
</evidence>
<evidence type="ECO:0000313" key="14">
    <source>
        <dbReference type="Proteomes" id="UP000635606"/>
    </source>
</evidence>
<dbReference type="GO" id="GO:0046983">
    <property type="term" value="F:protein dimerization activity"/>
    <property type="evidence" value="ECO:0007669"/>
    <property type="project" value="InterPro"/>
</dbReference>
<evidence type="ECO:0000256" key="7">
    <source>
        <dbReference type="ARBA" id="ARBA00022840"/>
    </source>
</evidence>
<evidence type="ECO:0000256" key="9">
    <source>
        <dbReference type="SAM" id="Coils"/>
    </source>
</evidence>
<dbReference type="Gene3D" id="3.30.565.10">
    <property type="entry name" value="Histidine kinase-like ATPase, C-terminal domain"/>
    <property type="match status" value="1"/>
</dbReference>
<feature type="region of interest" description="Disordered" evidence="10">
    <location>
        <begin position="512"/>
        <end position="535"/>
    </location>
</feature>
<feature type="transmembrane region" description="Helical" evidence="11">
    <location>
        <begin position="56"/>
        <end position="74"/>
    </location>
</feature>
<keyword evidence="4" id="KW-0808">Transferase</keyword>
<gene>
    <name evidence="13" type="ORF">Voc01_004060</name>
</gene>
<protein>
    <recommendedName>
        <fullName evidence="2">histidine kinase</fullName>
        <ecNumber evidence="2">2.7.13.3</ecNumber>
    </recommendedName>
</protein>
<feature type="transmembrane region" description="Helical" evidence="11">
    <location>
        <begin position="80"/>
        <end position="96"/>
    </location>
</feature>
<keyword evidence="5" id="KW-0547">Nucleotide-binding</keyword>
<dbReference type="GO" id="GO:0016020">
    <property type="term" value="C:membrane"/>
    <property type="evidence" value="ECO:0007669"/>
    <property type="project" value="InterPro"/>
</dbReference>
<dbReference type="Proteomes" id="UP000635606">
    <property type="component" value="Unassembled WGS sequence"/>
</dbReference>
<dbReference type="EMBL" id="BOPH01000005">
    <property type="protein sequence ID" value="GIJ65489.1"/>
    <property type="molecule type" value="Genomic_DNA"/>
</dbReference>
<keyword evidence="11" id="KW-0472">Membrane</keyword>
<evidence type="ECO:0000256" key="6">
    <source>
        <dbReference type="ARBA" id="ARBA00022777"/>
    </source>
</evidence>